<gene>
    <name evidence="4" type="ORF">OFUS_LOCUS7695</name>
</gene>
<proteinExistence type="predicted"/>
<dbReference type="FunFam" id="2.30.30.40:FF:000110">
    <property type="entry name" value="Cytoplasmic protein"/>
    <property type="match status" value="1"/>
</dbReference>
<evidence type="ECO:0000313" key="5">
    <source>
        <dbReference type="Proteomes" id="UP000749559"/>
    </source>
</evidence>
<evidence type="ECO:0000256" key="3">
    <source>
        <dbReference type="SAM" id="MobiDB-lite"/>
    </source>
</evidence>
<dbReference type="FunFam" id="2.30.30.40:FF:000061">
    <property type="entry name" value="Cytoplasmic protein"/>
    <property type="match status" value="1"/>
</dbReference>
<dbReference type="Pfam" id="PF00017">
    <property type="entry name" value="SH2"/>
    <property type="match status" value="1"/>
</dbReference>
<dbReference type="InterPro" id="IPR036860">
    <property type="entry name" value="SH2_dom_sf"/>
</dbReference>
<dbReference type="Gene3D" id="2.30.30.40">
    <property type="entry name" value="SH3 Domains"/>
    <property type="match status" value="3"/>
</dbReference>
<dbReference type="InterPro" id="IPR000980">
    <property type="entry name" value="SH2"/>
</dbReference>
<comment type="caution">
    <text evidence="4">The sequence shown here is derived from an EMBL/GenBank/DDBJ whole genome shotgun (WGS) entry which is preliminary data.</text>
</comment>
<dbReference type="PRINTS" id="PR00452">
    <property type="entry name" value="SH3DOMAIN"/>
</dbReference>
<organism evidence="4 5">
    <name type="scientific">Owenia fusiformis</name>
    <name type="common">Polychaete worm</name>
    <dbReference type="NCBI Taxonomy" id="6347"/>
    <lineage>
        <taxon>Eukaryota</taxon>
        <taxon>Metazoa</taxon>
        <taxon>Spiralia</taxon>
        <taxon>Lophotrochozoa</taxon>
        <taxon>Annelida</taxon>
        <taxon>Polychaeta</taxon>
        <taxon>Sedentaria</taxon>
        <taxon>Canalipalpata</taxon>
        <taxon>Sabellida</taxon>
        <taxon>Oweniida</taxon>
        <taxon>Oweniidae</taxon>
        <taxon>Owenia</taxon>
    </lineage>
</organism>
<dbReference type="Gene3D" id="3.30.505.10">
    <property type="entry name" value="SH2 domain"/>
    <property type="match status" value="1"/>
</dbReference>
<name>A0A8J1Y1A9_OWEFU</name>
<evidence type="ECO:0000313" key="4">
    <source>
        <dbReference type="EMBL" id="CAH1781077.1"/>
    </source>
</evidence>
<dbReference type="GO" id="GO:0016477">
    <property type="term" value="P:cell migration"/>
    <property type="evidence" value="ECO:0007669"/>
    <property type="project" value="TreeGrafter"/>
</dbReference>
<dbReference type="PROSITE" id="PS50001">
    <property type="entry name" value="SH2"/>
    <property type="match status" value="1"/>
</dbReference>
<dbReference type="GO" id="GO:0035591">
    <property type="term" value="F:signaling adaptor activity"/>
    <property type="evidence" value="ECO:0007669"/>
    <property type="project" value="TreeGrafter"/>
</dbReference>
<dbReference type="Pfam" id="PF00018">
    <property type="entry name" value="SH3_1"/>
    <property type="match status" value="3"/>
</dbReference>
<feature type="compositionally biased region" description="Low complexity" evidence="3">
    <location>
        <begin position="97"/>
        <end position="110"/>
    </location>
</feature>
<feature type="region of interest" description="Disordered" evidence="3">
    <location>
        <begin position="71"/>
        <end position="110"/>
    </location>
</feature>
<evidence type="ECO:0000256" key="2">
    <source>
        <dbReference type="ARBA" id="ARBA00022999"/>
    </source>
</evidence>
<dbReference type="SMART" id="SM00252">
    <property type="entry name" value="SH2"/>
    <property type="match status" value="1"/>
</dbReference>
<dbReference type="PROSITE" id="PS50002">
    <property type="entry name" value="SH3"/>
    <property type="match status" value="3"/>
</dbReference>
<feature type="compositionally biased region" description="Polar residues" evidence="3">
    <location>
        <begin position="82"/>
        <end position="96"/>
    </location>
</feature>
<dbReference type="SUPFAM" id="SSF55550">
    <property type="entry name" value="SH2 domain"/>
    <property type="match status" value="1"/>
</dbReference>
<dbReference type="InterPro" id="IPR001452">
    <property type="entry name" value="SH3_domain"/>
</dbReference>
<dbReference type="OrthoDB" id="26539at2759"/>
<dbReference type="InterPro" id="IPR036028">
    <property type="entry name" value="SH3-like_dom_sf"/>
</dbReference>
<evidence type="ECO:0000256" key="1">
    <source>
        <dbReference type="ARBA" id="ARBA00022443"/>
    </source>
</evidence>
<dbReference type="PANTHER" id="PTHR19969:SF14">
    <property type="entry name" value="DREADLOCKS, ISOFORM B"/>
    <property type="match status" value="1"/>
</dbReference>
<dbReference type="GO" id="GO:0048013">
    <property type="term" value="P:ephrin receptor signaling pathway"/>
    <property type="evidence" value="ECO:0007669"/>
    <property type="project" value="TreeGrafter"/>
</dbReference>
<dbReference type="SMART" id="SM00326">
    <property type="entry name" value="SH3"/>
    <property type="match status" value="3"/>
</dbReference>
<dbReference type="Proteomes" id="UP000749559">
    <property type="component" value="Unassembled WGS sequence"/>
</dbReference>
<dbReference type="PANTHER" id="PTHR19969">
    <property type="entry name" value="SH2-SH3 ADAPTOR PROTEIN-RELATED"/>
    <property type="match status" value="1"/>
</dbReference>
<keyword evidence="2" id="KW-0727">SH2 domain</keyword>
<dbReference type="PRINTS" id="PR00401">
    <property type="entry name" value="SH2DOMAIN"/>
</dbReference>
<dbReference type="AlphaFoldDB" id="A0A8J1Y1A9"/>
<keyword evidence="5" id="KW-1185">Reference proteome</keyword>
<dbReference type="InterPro" id="IPR051184">
    <property type="entry name" value="Tyrosine-phos_adapter"/>
</dbReference>
<protein>
    <submittedName>
        <fullName evidence="4">Uncharacterized protein</fullName>
    </submittedName>
</protein>
<dbReference type="PRINTS" id="PR00499">
    <property type="entry name" value="P67PHOX"/>
</dbReference>
<dbReference type="GO" id="GO:0030971">
    <property type="term" value="F:receptor tyrosine kinase binding"/>
    <property type="evidence" value="ECO:0007669"/>
    <property type="project" value="TreeGrafter"/>
</dbReference>
<dbReference type="EMBL" id="CAIIXF020000004">
    <property type="protein sequence ID" value="CAH1781077.1"/>
    <property type="molecule type" value="Genomic_DNA"/>
</dbReference>
<dbReference type="GO" id="GO:0005737">
    <property type="term" value="C:cytoplasm"/>
    <property type="evidence" value="ECO:0007669"/>
    <property type="project" value="TreeGrafter"/>
</dbReference>
<dbReference type="SUPFAM" id="SSF50044">
    <property type="entry name" value="SH3-domain"/>
    <property type="match status" value="3"/>
</dbReference>
<sequence>MVNMAEVQVVVAKYDYTASGEEELNIKKNEKLTVLDDSKAWWKVQNTFGHTGFVPSNFVKKTKPSILSTLKNTLGRRRGSENKLNTSSHSSTARSNGQDSGRSSEQSSLSGFGNVVCDNIPATAKYAYDARQPDELKLAKGEKVFVTEKSSDGWWKGTKESGDSGWFPSNYVDELTESNMYEHPADSSDQTEDKLDDSSQPIETVRTLYQFSTTNPEELGFDKDEHLEILEKPEGDPDWWRARNKMGEIGLVPRNYVEVISGSFTQNSRGYTQITSQASGSSHSQTNSSASLSCHSFDSASASQSASNPSSSPLPVCTPTSTKDPYRYKYKLEASYKDRDWFYGNVKRADCDELLNQFAEMEDFLIRSSETNVGDYTVVLKASPRNKHFRVQTVDRQFCIGQQTFDTLDDLVLHYSTHPIFRNDVTKLYLKRPFRHPDDS</sequence>
<dbReference type="CDD" id="cd11767">
    <property type="entry name" value="SH3_Nck_3"/>
    <property type="match status" value="1"/>
</dbReference>
<accession>A0A8J1Y1A9</accession>
<reference evidence="4" key="1">
    <citation type="submission" date="2022-03" db="EMBL/GenBank/DDBJ databases">
        <authorList>
            <person name="Martin C."/>
        </authorList>
    </citation>
    <scope>NUCLEOTIDE SEQUENCE</scope>
</reference>
<keyword evidence="1" id="KW-0728">SH3 domain</keyword>